<feature type="domain" description="DUF3741" evidence="2">
    <location>
        <begin position="232"/>
        <end position="276"/>
    </location>
</feature>
<feature type="region of interest" description="Disordered" evidence="1">
    <location>
        <begin position="622"/>
        <end position="648"/>
    </location>
</feature>
<feature type="region of interest" description="Disordered" evidence="1">
    <location>
        <begin position="688"/>
        <end position="711"/>
    </location>
</feature>
<evidence type="ECO:0000259" key="3">
    <source>
        <dbReference type="Pfam" id="PF14309"/>
    </source>
</evidence>
<dbReference type="OrthoDB" id="1932693at2759"/>
<evidence type="ECO:0000256" key="1">
    <source>
        <dbReference type="SAM" id="MobiDB-lite"/>
    </source>
</evidence>
<feature type="region of interest" description="Disordered" evidence="1">
    <location>
        <begin position="169"/>
        <end position="193"/>
    </location>
</feature>
<protein>
    <recommendedName>
        <fullName evidence="7">DUF4378 domain-containing protein</fullName>
    </recommendedName>
</protein>
<feature type="region of interest" description="Disordered" evidence="1">
    <location>
        <begin position="551"/>
        <end position="575"/>
    </location>
</feature>
<dbReference type="PANTHER" id="PTHR46634">
    <property type="entry name" value="M REDUCTASE II SUBUNIT GAMMA, PUTATIVE (DUF3741)-RELATED"/>
    <property type="match status" value="1"/>
</dbReference>
<evidence type="ECO:0000259" key="4">
    <source>
        <dbReference type="Pfam" id="PF14383"/>
    </source>
</evidence>
<accession>A0A9N7N6U7</accession>
<dbReference type="EMBL" id="CACSLK010026087">
    <property type="protein sequence ID" value="CAA0825736.1"/>
    <property type="molecule type" value="Genomic_DNA"/>
</dbReference>
<feature type="compositionally biased region" description="Basic residues" evidence="1">
    <location>
        <begin position="170"/>
        <end position="181"/>
    </location>
</feature>
<feature type="domain" description="DUF3741" evidence="4">
    <location>
        <begin position="149"/>
        <end position="164"/>
    </location>
</feature>
<organism evidence="5 6">
    <name type="scientific">Striga hermonthica</name>
    <name type="common">Purple witchweed</name>
    <name type="synonym">Buchnera hermonthica</name>
    <dbReference type="NCBI Taxonomy" id="68872"/>
    <lineage>
        <taxon>Eukaryota</taxon>
        <taxon>Viridiplantae</taxon>
        <taxon>Streptophyta</taxon>
        <taxon>Embryophyta</taxon>
        <taxon>Tracheophyta</taxon>
        <taxon>Spermatophyta</taxon>
        <taxon>Magnoliopsida</taxon>
        <taxon>eudicotyledons</taxon>
        <taxon>Gunneridae</taxon>
        <taxon>Pentapetalae</taxon>
        <taxon>asterids</taxon>
        <taxon>lamiids</taxon>
        <taxon>Lamiales</taxon>
        <taxon>Orobanchaceae</taxon>
        <taxon>Buchnereae</taxon>
        <taxon>Striga</taxon>
    </lineage>
</organism>
<gene>
    <name evidence="5" type="ORF">SHERM_22476</name>
</gene>
<sequence length="950" mass="106094">MTKLRARFPGPQSTGCTGPVSGHIGGPYHQQRKAGKRKYSRAVCLFTLSEVPRVIFAAHQRCSLGCSVYLRCPPISVSEGVEMNSTSQNVKNRSRLDLSKLSTFSGPLVDDVIVPEITNTSSYKKSNRTPMKMLIDHEMSKEVEFRHSPPNLVAKLMGLDALPQPEPKLATKRSLSKGHSRSHSDIPVSEWEQQQRFSHYGDPNEYKDIHEVWEQQPQRFMTANDKKMALVRQKFLEAKRLSMDGRLRQSKQFQDALEVLSSNRDLFLKCLQEPSSVFAQQFYSLDSVPPPETKRITLLRPSKNTDDFYFAGDKDGKRELEKSIFAYTRNSPPKNHESPTQPIRIVVLKPSLDKILDNSKGISSPQSQSAIIHGEVFLGDVEDNENRESRLVAKAITNQMRKKLGSHHRDETIINSAVESSFGESEIEYRSGDLSESEATSPVSRHSWEYVNNRQRSPFSSSSFSRASYSLESSVCREAKKRLSERWALMASNGSCQEQRQIHRSSSTLGEMLALCESRHEKNEIVVPPLRGSVSNEKLKDSNNILESGRREVQDVSNNSPRNLTRSKSVPVSSSQFGSRLDVEAPVVPNKGKLEVVPKEGAKARSGNSSFKGKVSSLFFSRSKKGNKDKPIGPGTGDESGSSFLEEISSDGSGIHLEEVPEQSSPGLLELSNKASSSCVISPETKFSVPKPAASGNIGENKDQPSPISVLDPPFDLHERPSKVFPRYVEPDPHGYELSSRPLSSNLIDKSPSICSIARTLLWDDSSLDTASSHPRKEPLTTTQATTNDEGQEWYSFARTLLSMTGLESEAHHGSFFASWHSPESPLDPSLRDTYINLKHNTNEARQRQKRSMQKLVFDCLNVVLVELVGHRLSPGQLADEVWARMNCWFSGECVSGDENGLVVERVVRNEVAGKGWVENLRFERDILGKEIEGVLLEMLLEEAVIELDR</sequence>
<dbReference type="Proteomes" id="UP001153555">
    <property type="component" value="Unassembled WGS sequence"/>
</dbReference>
<dbReference type="Pfam" id="PF12552">
    <property type="entry name" value="DUF3741"/>
    <property type="match status" value="1"/>
</dbReference>
<dbReference type="PANTHER" id="PTHR46634:SF3">
    <property type="entry name" value="M REDUCTASE II SUBUNIT GAMMA, PUTATIVE (DUF3741)-RELATED"/>
    <property type="match status" value="1"/>
</dbReference>
<keyword evidence="6" id="KW-1185">Reference proteome</keyword>
<dbReference type="InterPro" id="IPR022212">
    <property type="entry name" value="DUF3741"/>
</dbReference>
<dbReference type="Pfam" id="PF14309">
    <property type="entry name" value="DUF4378"/>
    <property type="match status" value="1"/>
</dbReference>
<feature type="compositionally biased region" description="Polar residues" evidence="1">
    <location>
        <begin position="555"/>
        <end position="575"/>
    </location>
</feature>
<feature type="compositionally biased region" description="Polar residues" evidence="1">
    <location>
        <begin position="780"/>
        <end position="789"/>
    </location>
</feature>
<evidence type="ECO:0000259" key="2">
    <source>
        <dbReference type="Pfam" id="PF12552"/>
    </source>
</evidence>
<reference evidence="5" key="1">
    <citation type="submission" date="2019-12" db="EMBL/GenBank/DDBJ databases">
        <authorList>
            <person name="Scholes J."/>
        </authorList>
    </citation>
    <scope>NUCLEOTIDE SEQUENCE</scope>
</reference>
<dbReference type="Pfam" id="PF14383">
    <property type="entry name" value="VARLMGL"/>
    <property type="match status" value="1"/>
</dbReference>
<name>A0A9N7N6U7_STRHE</name>
<feature type="region of interest" description="Disordered" evidence="1">
    <location>
        <begin position="769"/>
        <end position="789"/>
    </location>
</feature>
<proteinExistence type="predicted"/>
<comment type="caution">
    <text evidence="5">The sequence shown here is derived from an EMBL/GenBank/DDBJ whole genome shotgun (WGS) entry which is preliminary data.</text>
</comment>
<evidence type="ECO:0000313" key="6">
    <source>
        <dbReference type="Proteomes" id="UP001153555"/>
    </source>
</evidence>
<dbReference type="InterPro" id="IPR025486">
    <property type="entry name" value="DUF4378"/>
</dbReference>
<dbReference type="InterPro" id="IPR032795">
    <property type="entry name" value="DUF3741-assoc"/>
</dbReference>
<feature type="region of interest" description="Disordered" evidence="1">
    <location>
        <begin position="1"/>
        <end position="32"/>
    </location>
</feature>
<feature type="domain" description="DUF4378" evidence="3">
    <location>
        <begin position="795"/>
        <end position="943"/>
    </location>
</feature>
<evidence type="ECO:0008006" key="7">
    <source>
        <dbReference type="Google" id="ProtNLM"/>
    </source>
</evidence>
<dbReference type="AlphaFoldDB" id="A0A9N7N6U7"/>
<evidence type="ECO:0000313" key="5">
    <source>
        <dbReference type="EMBL" id="CAA0825736.1"/>
    </source>
</evidence>